<proteinExistence type="predicted"/>
<dbReference type="InterPro" id="IPR036086">
    <property type="entry name" value="ParB/Sulfiredoxin_sf"/>
</dbReference>
<gene>
    <name evidence="2" type="ORF">UFOVP868_13</name>
</gene>
<reference evidence="2" key="1">
    <citation type="submission" date="2020-04" db="EMBL/GenBank/DDBJ databases">
        <authorList>
            <person name="Chiriac C."/>
            <person name="Salcher M."/>
            <person name="Ghai R."/>
            <person name="Kavagutti S V."/>
        </authorList>
    </citation>
    <scope>NUCLEOTIDE SEQUENCE</scope>
</reference>
<protein>
    <submittedName>
        <fullName evidence="2">ParB/Sulfiredoxin</fullName>
    </submittedName>
</protein>
<sequence length="1022" mass="110264">MAEFIPGSASGSLSQMRMQPLPMMSPEQAAAYRTIMLQANATPTESPVTANFEGAYSTGPRGSQLMLNPSVSAKLGDALTVGGGYRTGPMGGVHGRAEIKLPAGLRALLEGSKAGQSAAVAAPVAGGELSATLARMAGQGNMPAQMQGRVGYRIPFANGGGANAEELPPEQNESLIDMATRYGQGVMRKHPIITRGLVSAATDPLDLMQFLAMHGVEPGIVAPNQIETPEQVAARQERASSIPNAGELAQKYLAQAGVRESETLPEQLGEMGISMLGPAMLAKAPKAFSWGAKILGKVSPAKATALTTDAFHGTRHDFPAFVNNPGKFVRGEKDGPFVLDQALGTHFAKDPNVSNTFADDIEGGRIIPAKIPDEKTFLEARQDLLPYITDRSTPRNPSNVYSDQSAIQKMIAAEGYKLRPDLLARYLVQARKLPEDVAASISKRLAKGKSVALKEFDISIGPPKETSEKSPWKTNKEKKVNLERFLDNYGGNPYNSKDRADLVDTARKSWQDKGYTGLKYLNTSPRETEFAKDPTSYIVFDPKHTRSRFAKFNPADVESSDLLKSHGGAVRMGKGGLLKAGAEELTELAAKYLPKAEDAVKEAEDYLIPAQSIKSHSMPKFESSIKREGKNIENVPISWLSKLPGNAFRHSDEKINEMAKSIAENGLSEPLIINVGKNSRTAKLGEGNHRLEALKRAGFTHAPVKVEVGREYGSELGEAASYVDDLIPKVDEYFPSNAKPSEVFKSLKGITKAHGGAVHMGKGGLLKAGAEELTELAAKYLPKANLETDVFHGTTQPDIKVFKPKIRPKEQLGFGTHVTVDPEFASEYAIGDVARRGPSPNVMPLKAKLGNVLDATKIVEEGTPEFVLAQKLAGKKLFTQKNADGIRTAYLQNAIDSTSPKRAQQIIRDAGFDSVKYNAEIKSILSPYGYTKGRSAESYVIFDPEKNLRSKFDLTAPDIGKASGGLSRVNEAGNYTKPEMRKRLFNSIKARAVQGTGAGQWSARKAQLLAKSYKEKGGGYKD</sequence>
<dbReference type="Pfam" id="PF02195">
    <property type="entry name" value="ParB_N"/>
    <property type="match status" value="1"/>
</dbReference>
<feature type="domain" description="ParB-like N-terminal" evidence="1">
    <location>
        <begin position="633"/>
        <end position="726"/>
    </location>
</feature>
<evidence type="ECO:0000313" key="2">
    <source>
        <dbReference type="EMBL" id="CAB4167311.1"/>
    </source>
</evidence>
<dbReference type="SUPFAM" id="SSF110849">
    <property type="entry name" value="ParB/Sulfiredoxin"/>
    <property type="match status" value="1"/>
</dbReference>
<dbReference type="InterPro" id="IPR003115">
    <property type="entry name" value="ParB_N"/>
</dbReference>
<evidence type="ECO:0000259" key="1">
    <source>
        <dbReference type="SMART" id="SM00470"/>
    </source>
</evidence>
<accession>A0A6J5PCY7</accession>
<organism evidence="2">
    <name type="scientific">uncultured Caudovirales phage</name>
    <dbReference type="NCBI Taxonomy" id="2100421"/>
    <lineage>
        <taxon>Viruses</taxon>
        <taxon>Duplodnaviria</taxon>
        <taxon>Heunggongvirae</taxon>
        <taxon>Uroviricota</taxon>
        <taxon>Caudoviricetes</taxon>
        <taxon>Peduoviridae</taxon>
        <taxon>Maltschvirus</taxon>
        <taxon>Maltschvirus maltsch</taxon>
    </lineage>
</organism>
<dbReference type="EMBL" id="LR796817">
    <property type="protein sequence ID" value="CAB4167311.1"/>
    <property type="molecule type" value="Genomic_DNA"/>
</dbReference>
<dbReference type="SMART" id="SM00470">
    <property type="entry name" value="ParB"/>
    <property type="match status" value="1"/>
</dbReference>
<name>A0A6J5PCY7_9CAUD</name>
<dbReference type="Gene3D" id="3.90.1530.10">
    <property type="entry name" value="Conserved hypothetical protein from pyrococcus furiosus pfu- 392566-001, ParB domain"/>
    <property type="match status" value="1"/>
</dbReference>